<gene>
    <name evidence="3" type="ORF">IV203_003141</name>
</gene>
<dbReference type="InterPro" id="IPR000850">
    <property type="entry name" value="Adenylat/UMP-CMP_kin"/>
</dbReference>
<dbReference type="CDD" id="cd00051">
    <property type="entry name" value="EFh"/>
    <property type="match status" value="1"/>
</dbReference>
<dbReference type="InterPro" id="IPR018247">
    <property type="entry name" value="EF_Hand_1_Ca_BS"/>
</dbReference>
<dbReference type="SMART" id="SM00054">
    <property type="entry name" value="EFh"/>
    <property type="match status" value="1"/>
</dbReference>
<dbReference type="InterPro" id="IPR002048">
    <property type="entry name" value="EF_hand_dom"/>
</dbReference>
<dbReference type="Pfam" id="PF13499">
    <property type="entry name" value="EF-hand_7"/>
    <property type="match status" value="1"/>
</dbReference>
<keyword evidence="3" id="KW-0418">Kinase</keyword>
<keyword evidence="3" id="KW-0808">Transferase</keyword>
<dbReference type="OrthoDB" id="442176at2759"/>
<dbReference type="GO" id="GO:0005509">
    <property type="term" value="F:calcium ion binding"/>
    <property type="evidence" value="ECO:0007669"/>
    <property type="project" value="InterPro"/>
</dbReference>
<dbReference type="GO" id="GO:0006139">
    <property type="term" value="P:nucleobase-containing compound metabolic process"/>
    <property type="evidence" value="ECO:0007669"/>
    <property type="project" value="InterPro"/>
</dbReference>
<dbReference type="InterPro" id="IPR033690">
    <property type="entry name" value="Adenylat_kinase_CS"/>
</dbReference>
<evidence type="ECO:0000313" key="3">
    <source>
        <dbReference type="EMBL" id="KAG7353786.1"/>
    </source>
</evidence>
<protein>
    <submittedName>
        <fullName evidence="3">Adenylate kinase-domain containing protein</fullName>
    </submittedName>
</protein>
<dbReference type="PROSITE" id="PS00113">
    <property type="entry name" value="ADENYLATE_KINASE"/>
    <property type="match status" value="1"/>
</dbReference>
<dbReference type="EMBL" id="JAGRRH010000016">
    <property type="protein sequence ID" value="KAG7353786.1"/>
    <property type="molecule type" value="Genomic_DNA"/>
</dbReference>
<keyword evidence="4" id="KW-1185">Reference proteome</keyword>
<organism evidence="3 4">
    <name type="scientific">Nitzschia inconspicua</name>
    <dbReference type="NCBI Taxonomy" id="303405"/>
    <lineage>
        <taxon>Eukaryota</taxon>
        <taxon>Sar</taxon>
        <taxon>Stramenopiles</taxon>
        <taxon>Ochrophyta</taxon>
        <taxon>Bacillariophyta</taxon>
        <taxon>Bacillariophyceae</taxon>
        <taxon>Bacillariophycidae</taxon>
        <taxon>Bacillariales</taxon>
        <taxon>Bacillariaceae</taxon>
        <taxon>Nitzschia</taxon>
    </lineage>
</organism>
<keyword evidence="1" id="KW-0547">Nucleotide-binding</keyword>
<feature type="domain" description="EF-hand" evidence="2">
    <location>
        <begin position="187"/>
        <end position="222"/>
    </location>
</feature>
<dbReference type="PANTHER" id="PTHR23359">
    <property type="entry name" value="NUCLEOTIDE KINASE"/>
    <property type="match status" value="1"/>
</dbReference>
<accession>A0A9K3PP00</accession>
<dbReference type="PROSITE" id="PS00018">
    <property type="entry name" value="EF_HAND_1"/>
    <property type="match status" value="1"/>
</dbReference>
<dbReference type="Proteomes" id="UP000693970">
    <property type="component" value="Unassembled WGS sequence"/>
</dbReference>
<dbReference type="PROSITE" id="PS50222">
    <property type="entry name" value="EF_HAND_2"/>
    <property type="match status" value="1"/>
</dbReference>
<dbReference type="GO" id="GO:0005524">
    <property type="term" value="F:ATP binding"/>
    <property type="evidence" value="ECO:0007669"/>
    <property type="project" value="InterPro"/>
</dbReference>
<reference evidence="3" key="2">
    <citation type="submission" date="2021-04" db="EMBL/GenBank/DDBJ databases">
        <authorList>
            <person name="Podell S."/>
        </authorList>
    </citation>
    <scope>NUCLEOTIDE SEQUENCE</scope>
    <source>
        <strain evidence="3">Hildebrandi</strain>
    </source>
</reference>
<evidence type="ECO:0000256" key="1">
    <source>
        <dbReference type="ARBA" id="ARBA00022741"/>
    </source>
</evidence>
<sequence length="446" mass="49637">MGWMDDSSSSFERQPPSQIGRIIECSSRIITPDSFFSGNLRQQSQQDYDKNIVFRLPKFLQVVSRMFIRRLMFRASMRAVSAFKAGRICIYGELARGITKFHCHPYSSTTALSYQHDVADSPHNSSEESQNIIPGSRAFVDCELFALVDLFDKYALPLDTDTVVSNHSKFINLDGLRRLMHAVGESPSEKMLQKLFDEADADGNGVIDQDEFLMASDSLLGGAPAGIVLLVGGPGSGKGVLSRRLEEECGVVHLSSGDLLREEVRRDTILGREVKEVMDRGELVSSAVIVKLIRRVMRTHAPGKRVLLDGFPRSQQNAEDLMELCGIPELAIHLNCEDTTMMERILKRKEAAVALSGKDRDGHSTTARADDNIHTALERLRTYHKSQKTTMDWLHEQHVPIINLDGSGTPDQVWEQLLAIGRLMRPACTIESRALPKGPQSPIGIP</sequence>
<dbReference type="GO" id="GO:0019205">
    <property type="term" value="F:nucleobase-containing compound kinase activity"/>
    <property type="evidence" value="ECO:0007669"/>
    <property type="project" value="InterPro"/>
</dbReference>
<reference evidence="3" key="1">
    <citation type="journal article" date="2021" name="Sci. Rep.">
        <title>Diploid genomic architecture of Nitzschia inconspicua, an elite biomass production diatom.</title>
        <authorList>
            <person name="Oliver A."/>
            <person name="Podell S."/>
            <person name="Pinowska A."/>
            <person name="Traller J.C."/>
            <person name="Smith S.R."/>
            <person name="McClure R."/>
            <person name="Beliaev A."/>
            <person name="Bohutskyi P."/>
            <person name="Hill E.A."/>
            <person name="Rabines A."/>
            <person name="Zheng H."/>
            <person name="Allen L.Z."/>
            <person name="Kuo A."/>
            <person name="Grigoriev I.V."/>
            <person name="Allen A.E."/>
            <person name="Hazlebeck D."/>
            <person name="Allen E.E."/>
        </authorList>
    </citation>
    <scope>NUCLEOTIDE SEQUENCE</scope>
    <source>
        <strain evidence="3">Hildebrandi</strain>
    </source>
</reference>
<dbReference type="CDD" id="cd01428">
    <property type="entry name" value="ADK"/>
    <property type="match status" value="1"/>
</dbReference>
<dbReference type="Pfam" id="PF00406">
    <property type="entry name" value="ADK"/>
    <property type="match status" value="1"/>
</dbReference>
<name>A0A9K3PP00_9STRA</name>
<dbReference type="HAMAP" id="MF_00235">
    <property type="entry name" value="Adenylate_kinase_Adk"/>
    <property type="match status" value="1"/>
</dbReference>
<dbReference type="AlphaFoldDB" id="A0A9K3PP00"/>
<comment type="caution">
    <text evidence="3">The sequence shown here is derived from an EMBL/GenBank/DDBJ whole genome shotgun (WGS) entry which is preliminary data.</text>
</comment>
<evidence type="ECO:0000259" key="2">
    <source>
        <dbReference type="PROSITE" id="PS50222"/>
    </source>
</evidence>
<proteinExistence type="inferred from homology"/>
<evidence type="ECO:0000313" key="4">
    <source>
        <dbReference type="Proteomes" id="UP000693970"/>
    </source>
</evidence>